<feature type="compositionally biased region" description="Gly residues" evidence="4">
    <location>
        <begin position="696"/>
        <end position="710"/>
    </location>
</feature>
<organism evidence="6 7">
    <name type="scientific">Phialemonium atrogriseum</name>
    <dbReference type="NCBI Taxonomy" id="1093897"/>
    <lineage>
        <taxon>Eukaryota</taxon>
        <taxon>Fungi</taxon>
        <taxon>Dikarya</taxon>
        <taxon>Ascomycota</taxon>
        <taxon>Pezizomycotina</taxon>
        <taxon>Sordariomycetes</taxon>
        <taxon>Sordariomycetidae</taxon>
        <taxon>Cephalothecales</taxon>
        <taxon>Cephalothecaceae</taxon>
        <taxon>Phialemonium</taxon>
    </lineage>
</organism>
<dbReference type="InterPro" id="IPR001781">
    <property type="entry name" value="Znf_LIM"/>
</dbReference>
<feature type="compositionally biased region" description="Low complexity" evidence="4">
    <location>
        <begin position="476"/>
        <end position="490"/>
    </location>
</feature>
<feature type="compositionally biased region" description="Basic and acidic residues" evidence="4">
    <location>
        <begin position="286"/>
        <end position="297"/>
    </location>
</feature>
<evidence type="ECO:0000313" key="6">
    <source>
        <dbReference type="EMBL" id="KAK1771107.1"/>
    </source>
</evidence>
<dbReference type="Gene3D" id="2.10.110.10">
    <property type="entry name" value="Cysteine Rich Protein"/>
    <property type="match status" value="2"/>
</dbReference>
<dbReference type="GeneID" id="85306026"/>
<dbReference type="CDD" id="cd08368">
    <property type="entry name" value="LIM"/>
    <property type="match status" value="1"/>
</dbReference>
<feature type="compositionally biased region" description="Polar residues" evidence="4">
    <location>
        <begin position="65"/>
        <end position="81"/>
    </location>
</feature>
<dbReference type="FunFam" id="2.10.110.10:FF:000105">
    <property type="entry name" value="Similar to LIM domain-containing protein"/>
    <property type="match status" value="1"/>
</dbReference>
<feature type="domain" description="LIM zinc-binding" evidence="5">
    <location>
        <begin position="514"/>
        <end position="577"/>
    </location>
</feature>
<dbReference type="Pfam" id="PF00412">
    <property type="entry name" value="LIM"/>
    <property type="match status" value="2"/>
</dbReference>
<feature type="region of interest" description="Disordered" evidence="4">
    <location>
        <begin position="637"/>
        <end position="728"/>
    </location>
</feature>
<name>A0AAJ0C7U1_9PEZI</name>
<evidence type="ECO:0000256" key="4">
    <source>
        <dbReference type="SAM" id="MobiDB-lite"/>
    </source>
</evidence>
<keyword evidence="1 3" id="KW-0479">Metal-binding</keyword>
<evidence type="ECO:0000259" key="5">
    <source>
        <dbReference type="PROSITE" id="PS50023"/>
    </source>
</evidence>
<reference evidence="6" key="1">
    <citation type="submission" date="2023-06" db="EMBL/GenBank/DDBJ databases">
        <title>Genome-scale phylogeny and comparative genomics of the fungal order Sordariales.</title>
        <authorList>
            <consortium name="Lawrence Berkeley National Laboratory"/>
            <person name="Hensen N."/>
            <person name="Bonometti L."/>
            <person name="Westerberg I."/>
            <person name="Brannstrom I.O."/>
            <person name="Guillou S."/>
            <person name="Cros-Aarteil S."/>
            <person name="Calhoun S."/>
            <person name="Haridas S."/>
            <person name="Kuo A."/>
            <person name="Mondo S."/>
            <person name="Pangilinan J."/>
            <person name="Riley R."/>
            <person name="Labutti K."/>
            <person name="Andreopoulos B."/>
            <person name="Lipzen A."/>
            <person name="Chen C."/>
            <person name="Yanf M."/>
            <person name="Daum C."/>
            <person name="Ng V."/>
            <person name="Clum A."/>
            <person name="Steindorff A."/>
            <person name="Ohm R."/>
            <person name="Martin F."/>
            <person name="Silar P."/>
            <person name="Natvig D."/>
            <person name="Lalanne C."/>
            <person name="Gautier V."/>
            <person name="Ament-Velasquez S.L."/>
            <person name="Kruys A."/>
            <person name="Hutchinson M.I."/>
            <person name="Powell A.J."/>
            <person name="Barry K."/>
            <person name="Miller A.N."/>
            <person name="Grigoriev I.V."/>
            <person name="Debuchy R."/>
            <person name="Gladieux P."/>
            <person name="Thoren M.H."/>
            <person name="Johannesson H."/>
        </authorList>
    </citation>
    <scope>NUCLEOTIDE SEQUENCE</scope>
    <source>
        <strain evidence="6">8032-3</strain>
    </source>
</reference>
<dbReference type="PROSITE" id="PS00478">
    <property type="entry name" value="LIM_DOMAIN_1"/>
    <property type="match status" value="1"/>
</dbReference>
<feature type="compositionally biased region" description="Low complexity" evidence="4">
    <location>
        <begin position="668"/>
        <end position="681"/>
    </location>
</feature>
<dbReference type="PROSITE" id="PS50023">
    <property type="entry name" value="LIM_DOMAIN_2"/>
    <property type="match status" value="2"/>
</dbReference>
<keyword evidence="7" id="KW-1185">Reference proteome</keyword>
<dbReference type="PANTHER" id="PTHR24216">
    <property type="entry name" value="PAXILLIN-RELATED"/>
    <property type="match status" value="1"/>
</dbReference>
<sequence>MSGMIRESSFMPTIKCSTCGLQVEISLMGEHECGGPGPELTPPSSFDQFQPEKLGRMMPPRVDTSAANRSYMGQGQQLTPVSLSSGSISVSPRTPNGRPGAGRTDDYMPQIANDSPPGPQTRRPGGYGSFEDSYDVDPMFAPSSEKKQAPNLLQRMDSIAPGPFNAGRRPSTRNGVPARNSPEDSMNEVFIMDRPGTATSNGSSGYGSLRAPRVQRKNDYGGFGPPQRAQQDLESERFGMNRADTFPTPSQIMDAPARTPSAPGPRPDRLRKPSNDSAGRTPMTSERLRRPSRDPDTSRPPPPRASLMRPRTAGQADSPAIPSINLATEFGVGNPYHTPSDSMSSSLSGYSQSAVSTQPSSRSSPSRSLRSRPDRKPSDTSKFDNLMSDLQSSMDELKSKDSRTPATTRPRFDNPFTMSSLSARPPPPSRGYDPRIDPAVQNPREGRSRSPLASPAEATFQDTTVQGSSDRDPSPRSRVGRSPPRFTPSPDRGKPRSRSRSRARDPFAQPPSRGDCKSCGLAITGKSISSADGRLTGRYHKACFVCTTCQEAFSSATFYVLGDKPYCELHYHELNGSLCGSCGGGIEGQYLEDEATKKHHPSCFRCGDCGIVLKDGYFEVNGKAFCEKDAWRRVQQPLLPGGGGPRKGSIGPGVGLGPGLGPAPSPSPFRGSSRGSSPGPAMGLPSGPVMGLPSRPGGGPRSGGFAGGFGLPSSTRLGPGAFGPRPRMEKRMTRLGIM</sequence>
<accession>A0AAJ0C7U1</accession>
<proteinExistence type="predicted"/>
<evidence type="ECO:0000256" key="3">
    <source>
        <dbReference type="PROSITE-ProRule" id="PRU00125"/>
    </source>
</evidence>
<dbReference type="SMART" id="SM00132">
    <property type="entry name" value="LIM"/>
    <property type="match status" value="2"/>
</dbReference>
<dbReference type="Proteomes" id="UP001244011">
    <property type="component" value="Unassembled WGS sequence"/>
</dbReference>
<dbReference type="SUPFAM" id="SSF57716">
    <property type="entry name" value="Glucocorticoid receptor-like (DNA-binding domain)"/>
    <property type="match status" value="1"/>
</dbReference>
<keyword evidence="2 3" id="KW-0862">Zinc</keyword>
<dbReference type="EMBL" id="MU838999">
    <property type="protein sequence ID" value="KAK1771107.1"/>
    <property type="molecule type" value="Genomic_DNA"/>
</dbReference>
<evidence type="ECO:0000256" key="2">
    <source>
        <dbReference type="ARBA" id="ARBA00022833"/>
    </source>
</evidence>
<feature type="compositionally biased region" description="Polar residues" evidence="4">
    <location>
        <begin position="275"/>
        <end position="284"/>
    </location>
</feature>
<feature type="compositionally biased region" description="Gly residues" evidence="4">
    <location>
        <begin position="640"/>
        <end position="660"/>
    </location>
</feature>
<keyword evidence="3" id="KW-0440">LIM domain</keyword>
<dbReference type="CDD" id="cd09397">
    <property type="entry name" value="LIM1_UF1"/>
    <property type="match status" value="1"/>
</dbReference>
<gene>
    <name evidence="6" type="ORF">QBC33DRAFT_231228</name>
</gene>
<evidence type="ECO:0000256" key="1">
    <source>
        <dbReference type="ARBA" id="ARBA00022723"/>
    </source>
</evidence>
<feature type="compositionally biased region" description="Basic and acidic residues" evidence="4">
    <location>
        <begin position="371"/>
        <end position="382"/>
    </location>
</feature>
<feature type="domain" description="LIM zinc-binding" evidence="5">
    <location>
        <begin position="578"/>
        <end position="636"/>
    </location>
</feature>
<dbReference type="RefSeq" id="XP_060287320.1">
    <property type="nucleotide sequence ID" value="XM_060422839.1"/>
</dbReference>
<dbReference type="GO" id="GO:0030695">
    <property type="term" value="F:GTPase regulator activity"/>
    <property type="evidence" value="ECO:0007669"/>
    <property type="project" value="UniProtKB-ARBA"/>
</dbReference>
<comment type="caution">
    <text evidence="6">The sequence shown here is derived from an EMBL/GenBank/DDBJ whole genome shotgun (WGS) entry which is preliminary data.</text>
</comment>
<evidence type="ECO:0000313" key="7">
    <source>
        <dbReference type="Proteomes" id="UP001244011"/>
    </source>
</evidence>
<protein>
    <recommendedName>
        <fullName evidence="5">LIM zinc-binding domain-containing protein</fullName>
    </recommendedName>
</protein>
<feature type="compositionally biased region" description="Low complexity" evidence="4">
    <location>
        <begin position="337"/>
        <end position="368"/>
    </location>
</feature>
<feature type="compositionally biased region" description="Low complexity" evidence="4">
    <location>
        <begin position="82"/>
        <end position="91"/>
    </location>
</feature>
<dbReference type="AlphaFoldDB" id="A0AAJ0C7U1"/>
<dbReference type="GO" id="GO:0046872">
    <property type="term" value="F:metal ion binding"/>
    <property type="evidence" value="ECO:0007669"/>
    <property type="project" value="UniProtKB-KW"/>
</dbReference>
<feature type="region of interest" description="Disordered" evidence="4">
    <location>
        <begin position="30"/>
        <end position="515"/>
    </location>
</feature>
<dbReference type="PANTHER" id="PTHR24216:SF65">
    <property type="entry name" value="PAXILLIN-LIKE PROTEIN 1"/>
    <property type="match status" value="1"/>
</dbReference>